<dbReference type="PROSITE" id="PS00211">
    <property type="entry name" value="ABC_TRANSPORTER_1"/>
    <property type="match status" value="1"/>
</dbReference>
<keyword evidence="4 6" id="KW-0067">ATP-binding</keyword>
<evidence type="ECO:0000313" key="7">
    <source>
        <dbReference type="Proteomes" id="UP000245695"/>
    </source>
</evidence>
<dbReference type="PROSITE" id="PS50893">
    <property type="entry name" value="ABC_TRANSPORTER_2"/>
    <property type="match status" value="1"/>
</dbReference>
<feature type="domain" description="ABC transporter" evidence="5">
    <location>
        <begin position="6"/>
        <end position="234"/>
    </location>
</feature>
<evidence type="ECO:0000259" key="5">
    <source>
        <dbReference type="PROSITE" id="PS50893"/>
    </source>
</evidence>
<dbReference type="RefSeq" id="WP_166505604.1">
    <property type="nucleotide sequence ID" value="NZ_LN650648.1"/>
</dbReference>
<dbReference type="InterPro" id="IPR003439">
    <property type="entry name" value="ABC_transporter-like_ATP-bd"/>
</dbReference>
<gene>
    <name evidence="6" type="ORF">FRIFI_1693</name>
</gene>
<evidence type="ECO:0000256" key="3">
    <source>
        <dbReference type="ARBA" id="ARBA00022741"/>
    </source>
</evidence>
<dbReference type="SMART" id="SM00382">
    <property type="entry name" value="AAA"/>
    <property type="match status" value="1"/>
</dbReference>
<dbReference type="GO" id="GO:0016887">
    <property type="term" value="F:ATP hydrolysis activity"/>
    <property type="evidence" value="ECO:0007669"/>
    <property type="project" value="InterPro"/>
</dbReference>
<keyword evidence="3" id="KW-0547">Nucleotide-binding</keyword>
<dbReference type="InterPro" id="IPR017871">
    <property type="entry name" value="ABC_transporter-like_CS"/>
</dbReference>
<accession>A0A2P2BSA3</accession>
<dbReference type="PANTHER" id="PTHR43335">
    <property type="entry name" value="ABC TRANSPORTER, ATP-BINDING PROTEIN"/>
    <property type="match status" value="1"/>
</dbReference>
<comment type="similarity">
    <text evidence="1">Belongs to the ABC transporter superfamily.</text>
</comment>
<dbReference type="GO" id="GO:0005524">
    <property type="term" value="F:ATP binding"/>
    <property type="evidence" value="ECO:0007669"/>
    <property type="project" value="UniProtKB-KW"/>
</dbReference>
<dbReference type="Proteomes" id="UP000245695">
    <property type="component" value="Chromosome 1"/>
</dbReference>
<keyword evidence="7" id="KW-1185">Reference proteome</keyword>
<proteinExistence type="inferred from homology"/>
<evidence type="ECO:0000256" key="1">
    <source>
        <dbReference type="ARBA" id="ARBA00005417"/>
    </source>
</evidence>
<dbReference type="InterPro" id="IPR027417">
    <property type="entry name" value="P-loop_NTPase"/>
</dbReference>
<evidence type="ECO:0000256" key="2">
    <source>
        <dbReference type="ARBA" id="ARBA00022448"/>
    </source>
</evidence>
<dbReference type="AlphaFoldDB" id="A0A2P2BSA3"/>
<dbReference type="PANTHER" id="PTHR43335:SF8">
    <property type="entry name" value="ABC TRANSPORTER, ATP-BINDING PROTEIN"/>
    <property type="match status" value="1"/>
</dbReference>
<dbReference type="SUPFAM" id="SSF52540">
    <property type="entry name" value="P-loop containing nucleoside triphosphate hydrolases"/>
    <property type="match status" value="1"/>
</dbReference>
<dbReference type="Pfam" id="PF00005">
    <property type="entry name" value="ABC_tran"/>
    <property type="match status" value="1"/>
</dbReference>
<protein>
    <submittedName>
        <fullName evidence="6">Bacitracin transport ATP-binding protein BcrA</fullName>
    </submittedName>
</protein>
<organism evidence="6 7">
    <name type="scientific">Romboutsia hominis</name>
    <dbReference type="NCBI Taxonomy" id="1507512"/>
    <lineage>
        <taxon>Bacteria</taxon>
        <taxon>Bacillati</taxon>
        <taxon>Bacillota</taxon>
        <taxon>Clostridia</taxon>
        <taxon>Peptostreptococcales</taxon>
        <taxon>Peptostreptococcaceae</taxon>
        <taxon>Romboutsia</taxon>
    </lineage>
</organism>
<name>A0A2P2BSA3_9FIRM</name>
<keyword evidence="2" id="KW-0813">Transport</keyword>
<evidence type="ECO:0000256" key="4">
    <source>
        <dbReference type="ARBA" id="ARBA00022840"/>
    </source>
</evidence>
<dbReference type="KEGG" id="rhom:FRIFI_1693"/>
<dbReference type="Gene3D" id="3.40.50.300">
    <property type="entry name" value="P-loop containing nucleotide triphosphate hydrolases"/>
    <property type="match status" value="1"/>
</dbReference>
<dbReference type="InterPro" id="IPR003593">
    <property type="entry name" value="AAA+_ATPase"/>
</dbReference>
<reference evidence="6 7" key="1">
    <citation type="submission" date="2014-09" db="EMBL/GenBank/DDBJ databases">
        <authorList>
            <person name="Hornung B.V."/>
        </authorList>
    </citation>
    <scope>NUCLEOTIDE SEQUENCE [LARGE SCALE GENOMIC DNA]</scope>
    <source>
        <strain evidence="6 7">FRIFI</strain>
    </source>
</reference>
<evidence type="ECO:0000313" key="6">
    <source>
        <dbReference type="EMBL" id="CEI73226.1"/>
    </source>
</evidence>
<sequence>MKEYILKTYNISKKYKKNLVVDNVSISVKRGDIYGFIGQNGAGKTTIMKIITGLVNPSEGYIEIFKEVEKNKINKERKRLGALIETPALYLDMSASENLEVLRIQKGIPGSSCVNEKLKMVGLENTGKKKVKQFSLGMKQRLGIAMALLSDPEILILDEPVNGLDPKGIVEIRDLLKKLNKEKNMTIIISSHLLSELNQVATCYGIINNGKLIEEISQKELYDKCKKALRIKVDDINKAVVCLESVLKTTNFKVLKNNTIKLYDYIDNQIEVSKALISSNVITEEIVSIGDDLEDYFMNLIGGRL</sequence>
<dbReference type="EMBL" id="LN650648">
    <property type="protein sequence ID" value="CEI73226.1"/>
    <property type="molecule type" value="Genomic_DNA"/>
</dbReference>